<evidence type="ECO:0000256" key="1">
    <source>
        <dbReference type="SAM" id="MobiDB-lite"/>
    </source>
</evidence>
<proteinExistence type="predicted"/>
<evidence type="ECO:0000313" key="2">
    <source>
        <dbReference type="EMBL" id="OGD71957.1"/>
    </source>
</evidence>
<dbReference type="Proteomes" id="UP000177390">
    <property type="component" value="Unassembled WGS sequence"/>
</dbReference>
<protein>
    <submittedName>
        <fullName evidence="2">Uncharacterized protein</fullName>
    </submittedName>
</protein>
<comment type="caution">
    <text evidence="2">The sequence shown here is derived from an EMBL/GenBank/DDBJ whole genome shotgun (WGS) entry which is preliminary data.</text>
</comment>
<dbReference type="AlphaFoldDB" id="A0A1F5EX56"/>
<sequence length="205" mass="22210">MDAPRRRIPMSKKLSNDAKRAMRDLAWQIRRLPHGPGRTEFEIQHCELGRNLNPAAYQSLHGKVTAARFAVATADLADLKAEVGTLDPILADRLTKWEKGPEGWASIEGFFAEAASIATALDEILETAPKLRPAPLPRRRPAQPFRRFSKPDAMRSTGKTAANRASGALAQHAANISAAAARNQGHKKGKSPDAPKGKGGGKKKK</sequence>
<accession>A0A1F5EX56</accession>
<name>A0A1F5EX56_9BACT</name>
<feature type="region of interest" description="Disordered" evidence="1">
    <location>
        <begin position="131"/>
        <end position="205"/>
    </location>
</feature>
<feature type="compositionally biased region" description="Low complexity" evidence="1">
    <location>
        <begin position="168"/>
        <end position="181"/>
    </location>
</feature>
<gene>
    <name evidence="2" type="ORF">A3D09_03690</name>
</gene>
<organism evidence="2 3">
    <name type="scientific">Candidatus Collierbacteria bacterium RIFCSPHIGHO2_02_FULL_49_10</name>
    <dbReference type="NCBI Taxonomy" id="1817723"/>
    <lineage>
        <taxon>Bacteria</taxon>
        <taxon>Candidatus Collieribacteriota</taxon>
    </lineage>
</organism>
<reference evidence="2 3" key="1">
    <citation type="journal article" date="2016" name="Nat. Commun.">
        <title>Thousands of microbial genomes shed light on interconnected biogeochemical processes in an aquifer system.</title>
        <authorList>
            <person name="Anantharaman K."/>
            <person name="Brown C.T."/>
            <person name="Hug L.A."/>
            <person name="Sharon I."/>
            <person name="Castelle C.J."/>
            <person name="Probst A.J."/>
            <person name="Thomas B.C."/>
            <person name="Singh A."/>
            <person name="Wilkins M.J."/>
            <person name="Karaoz U."/>
            <person name="Brodie E.L."/>
            <person name="Williams K.H."/>
            <person name="Hubbard S.S."/>
            <person name="Banfield J.F."/>
        </authorList>
    </citation>
    <scope>NUCLEOTIDE SEQUENCE [LARGE SCALE GENOMIC DNA]</scope>
</reference>
<evidence type="ECO:0000313" key="3">
    <source>
        <dbReference type="Proteomes" id="UP000177390"/>
    </source>
</evidence>
<dbReference type="EMBL" id="MFAH01000011">
    <property type="protein sequence ID" value="OGD71957.1"/>
    <property type="molecule type" value="Genomic_DNA"/>
</dbReference>